<evidence type="ECO:0000313" key="4">
    <source>
        <dbReference type="Proteomes" id="UP000777774"/>
    </source>
</evidence>
<feature type="domain" description="YCII-related" evidence="2">
    <location>
        <begin position="3"/>
        <end position="85"/>
    </location>
</feature>
<dbReference type="SUPFAM" id="SSF54909">
    <property type="entry name" value="Dimeric alpha+beta barrel"/>
    <property type="match status" value="1"/>
</dbReference>
<dbReference type="Gene3D" id="3.30.70.1060">
    <property type="entry name" value="Dimeric alpha+beta barrel"/>
    <property type="match status" value="1"/>
</dbReference>
<organism evidence="3 4">
    <name type="scientific">Cellulomonas septica</name>
    <dbReference type="NCBI Taxonomy" id="285080"/>
    <lineage>
        <taxon>Bacteria</taxon>
        <taxon>Bacillati</taxon>
        <taxon>Actinomycetota</taxon>
        <taxon>Actinomycetes</taxon>
        <taxon>Micrococcales</taxon>
        <taxon>Cellulomonadaceae</taxon>
        <taxon>Cellulomonas</taxon>
    </lineage>
</organism>
<evidence type="ECO:0000259" key="2">
    <source>
        <dbReference type="Pfam" id="PF03795"/>
    </source>
</evidence>
<accession>A0ABX1JW13</accession>
<reference evidence="3 4" key="1">
    <citation type="submission" date="2020-04" db="EMBL/GenBank/DDBJ databases">
        <title>MicrobeNet Type strains.</title>
        <authorList>
            <person name="Nicholson A.C."/>
        </authorList>
    </citation>
    <scope>NUCLEOTIDE SEQUENCE [LARGE SCALE GENOMIC DNA]</scope>
    <source>
        <strain evidence="3 4">ATCC BAA-787</strain>
    </source>
</reference>
<dbReference type="Pfam" id="PF03795">
    <property type="entry name" value="YCII"/>
    <property type="match status" value="1"/>
</dbReference>
<proteinExistence type="inferred from homology"/>
<evidence type="ECO:0000256" key="1">
    <source>
        <dbReference type="ARBA" id="ARBA00007689"/>
    </source>
</evidence>
<dbReference type="RefSeq" id="WP_168677413.1">
    <property type="nucleotide sequence ID" value="NZ_JAAXOY010000033.1"/>
</dbReference>
<keyword evidence="4" id="KW-1185">Reference proteome</keyword>
<comment type="caution">
    <text evidence="3">The sequence shown here is derived from an EMBL/GenBank/DDBJ whole genome shotgun (WGS) entry which is preliminary data.</text>
</comment>
<protein>
    <recommendedName>
        <fullName evidence="2">YCII-related domain-containing protein</fullName>
    </recommendedName>
</protein>
<name>A0ABX1JW13_9CELL</name>
<dbReference type="InterPro" id="IPR011008">
    <property type="entry name" value="Dimeric_a/b-barrel"/>
</dbReference>
<comment type="similarity">
    <text evidence="1">Belongs to the YciI family.</text>
</comment>
<evidence type="ECO:0000313" key="3">
    <source>
        <dbReference type="EMBL" id="NKY38513.1"/>
    </source>
</evidence>
<sequence length="90" mass="9991">MSRFVVFYEPADDVLTVGAPHMPAHSAHVDAAAQRGDLLAVGVFEDPQRNGSMCVLVSREAAERFVREDPFVVHGVVRSHRVLEWHDILA</sequence>
<dbReference type="EMBL" id="JAAXOY010000033">
    <property type="protein sequence ID" value="NKY38513.1"/>
    <property type="molecule type" value="Genomic_DNA"/>
</dbReference>
<gene>
    <name evidence="3" type="ORF">HGA02_02955</name>
</gene>
<dbReference type="Proteomes" id="UP000777774">
    <property type="component" value="Unassembled WGS sequence"/>
</dbReference>
<dbReference type="InterPro" id="IPR005545">
    <property type="entry name" value="YCII"/>
</dbReference>